<evidence type="ECO:0000259" key="1">
    <source>
        <dbReference type="Pfam" id="PF20150"/>
    </source>
</evidence>
<dbReference type="PANTHER" id="PTHR35910">
    <property type="entry name" value="2EXR DOMAIN-CONTAINING PROTEIN"/>
    <property type="match status" value="1"/>
</dbReference>
<evidence type="ECO:0000313" key="2">
    <source>
        <dbReference type="EMBL" id="KAJ5194792.1"/>
    </source>
</evidence>
<dbReference type="EMBL" id="JAPQKR010000015">
    <property type="protein sequence ID" value="KAJ5194792.1"/>
    <property type="molecule type" value="Genomic_DNA"/>
</dbReference>
<comment type="caution">
    <text evidence="2">The sequence shown here is derived from an EMBL/GenBank/DDBJ whole genome shotgun (WGS) entry which is preliminary data.</text>
</comment>
<dbReference type="GeneID" id="83182593"/>
<organism evidence="2 3">
    <name type="scientific">Penicillium cinerascens</name>
    <dbReference type="NCBI Taxonomy" id="70096"/>
    <lineage>
        <taxon>Eukaryota</taxon>
        <taxon>Fungi</taxon>
        <taxon>Dikarya</taxon>
        <taxon>Ascomycota</taxon>
        <taxon>Pezizomycotina</taxon>
        <taxon>Eurotiomycetes</taxon>
        <taxon>Eurotiomycetidae</taxon>
        <taxon>Eurotiales</taxon>
        <taxon>Aspergillaceae</taxon>
        <taxon>Penicillium</taxon>
    </lineage>
</organism>
<gene>
    <name evidence="2" type="ORF">N7498_008230</name>
</gene>
<dbReference type="Proteomes" id="UP001150904">
    <property type="component" value="Unassembled WGS sequence"/>
</dbReference>
<dbReference type="InterPro" id="IPR045518">
    <property type="entry name" value="2EXR"/>
</dbReference>
<dbReference type="RefSeq" id="XP_058305280.1">
    <property type="nucleotide sequence ID" value="XM_058455292.1"/>
</dbReference>
<protein>
    <recommendedName>
        <fullName evidence="1">2EXR domain-containing protein</fullName>
    </recommendedName>
</protein>
<reference evidence="2" key="2">
    <citation type="journal article" date="2023" name="IMA Fungus">
        <title>Comparative genomic study of the Penicillium genus elucidates a diverse pangenome and 15 lateral gene transfer events.</title>
        <authorList>
            <person name="Petersen C."/>
            <person name="Sorensen T."/>
            <person name="Nielsen M.R."/>
            <person name="Sondergaard T.E."/>
            <person name="Sorensen J.L."/>
            <person name="Fitzpatrick D.A."/>
            <person name="Frisvad J.C."/>
            <person name="Nielsen K.L."/>
        </authorList>
    </citation>
    <scope>NUCLEOTIDE SEQUENCE</scope>
    <source>
        <strain evidence="2">IBT 15544</strain>
    </source>
</reference>
<dbReference type="OrthoDB" id="3469466at2759"/>
<reference evidence="2" key="1">
    <citation type="submission" date="2022-12" db="EMBL/GenBank/DDBJ databases">
        <authorList>
            <person name="Petersen C."/>
        </authorList>
    </citation>
    <scope>NUCLEOTIDE SEQUENCE</scope>
    <source>
        <strain evidence="2">IBT 15544</strain>
    </source>
</reference>
<evidence type="ECO:0000313" key="3">
    <source>
        <dbReference type="Proteomes" id="UP001150904"/>
    </source>
</evidence>
<accession>A0A9W9JEI3</accession>
<sequence length="420" mass="48838">MRDRAISPPSPRPHLQIFNFLQAPSTLNSSFTLFPLLPPEIRLLIWHHSLRRQRIVDVALEACTQRDAPYGCTDGKQHRAVVSGHQVLSKLLRVNSEARQAALSFYRVHIPCQFFTSDREHVPTTMTFYFNPEYDMLRFFFRNTVSDAFIHFLYHLKHTYDPQRAGLLRLAVDIDSLSDNALRIFDLSRFENDVRECVVDTLNQLQEVFFIEVVSIGRQILGYMSGINTSDNMFNRSFPILTATTLKFDRLPRDPRHIAEDLGQLHMGHDPRNMVLVWRDILKKWAAVPSQAEYKLLLAFSPPGQNLVSDRKSADAWLQNEEDEWTGKWRLGDRLENGNWALRYWGSTDRFSHCQVGALHEKYRNEDLEKAVKPAFGFWLFPLEVLGSVTVEELDRWNWPELCIMTDHWPELALSDLPGK</sequence>
<name>A0A9W9JEI3_9EURO</name>
<dbReference type="Pfam" id="PF20150">
    <property type="entry name" value="2EXR"/>
    <property type="match status" value="1"/>
</dbReference>
<keyword evidence="3" id="KW-1185">Reference proteome</keyword>
<proteinExistence type="predicted"/>
<feature type="domain" description="2EXR" evidence="1">
    <location>
        <begin position="31"/>
        <end position="137"/>
    </location>
</feature>
<dbReference type="PANTHER" id="PTHR35910:SF6">
    <property type="entry name" value="2EXR DOMAIN-CONTAINING PROTEIN"/>
    <property type="match status" value="1"/>
</dbReference>
<dbReference type="AlphaFoldDB" id="A0A9W9JEI3"/>